<protein>
    <submittedName>
        <fullName evidence="4">HflK protein</fullName>
    </submittedName>
</protein>
<dbReference type="GO" id="GO:0005886">
    <property type="term" value="C:plasma membrane"/>
    <property type="evidence" value="ECO:0007669"/>
    <property type="project" value="InterPro"/>
</dbReference>
<dbReference type="InterPro" id="IPR001972">
    <property type="entry name" value="Stomatin_HflK_fam"/>
</dbReference>
<dbReference type="InterPro" id="IPR001107">
    <property type="entry name" value="Band_7"/>
</dbReference>
<dbReference type="PANTHER" id="PTHR10264:SF83">
    <property type="entry name" value="BLL5629 PROTEIN"/>
    <property type="match status" value="1"/>
</dbReference>
<sequence>MKRVQITTAEIGLVIKNNMVVRVLKSGNYWLGFGEKLEKYTTTHSFPSDRNIDVLLQLAGFSELVDIVEVGDTEICLVFLNNNFEKTLASGRHVFWKELRERRFQLEDIAEIEVPASLNRQLLEKQSLSYYVRQYKIEPNEKALFFVDGVFVDILKSGTYYWWKNAKTIAISKADMRVLTLEVVGQEILSKDKAQIRINFTLQYQIVDIVKALLNNKDHEKQLYSLMQLTLRSYIGQMTLDELMERKTEIQGYILENTLQQVASLGLTLLTCGVKDVILPGDVRDIMNQVLIAEKRAQANSIMRREETASTRSLLNTAKLMEENSMLFKLKEMEYVEKIAEKINTISVSGNGQIVDQLKQLFVK</sequence>
<organism evidence="4 5">
    <name type="scientific">Sphingobacterium multivorum</name>
    <dbReference type="NCBI Taxonomy" id="28454"/>
    <lineage>
        <taxon>Bacteria</taxon>
        <taxon>Pseudomonadati</taxon>
        <taxon>Bacteroidota</taxon>
        <taxon>Sphingobacteriia</taxon>
        <taxon>Sphingobacteriales</taxon>
        <taxon>Sphingobacteriaceae</taxon>
        <taxon>Sphingobacterium</taxon>
    </lineage>
</organism>
<dbReference type="InterPro" id="IPR036013">
    <property type="entry name" value="Band_7/SPFH_dom_sf"/>
</dbReference>
<evidence type="ECO:0000256" key="2">
    <source>
        <dbReference type="ARBA" id="ARBA00008164"/>
    </source>
</evidence>
<comment type="subcellular location">
    <subcellularLocation>
        <location evidence="1">Membrane</location>
        <topology evidence="1">Single-pass membrane protein</topology>
    </subcellularLocation>
</comment>
<evidence type="ECO:0000313" key="4">
    <source>
        <dbReference type="EMBL" id="SPZ84679.1"/>
    </source>
</evidence>
<dbReference type="GeneID" id="97180667"/>
<name>A0A2X2KRB6_SPHMU</name>
<dbReference type="CDD" id="cd13438">
    <property type="entry name" value="SPFH_eoslipins_u2"/>
    <property type="match status" value="1"/>
</dbReference>
<dbReference type="SUPFAM" id="SSF117892">
    <property type="entry name" value="Band 7/SPFH domain"/>
    <property type="match status" value="1"/>
</dbReference>
<accession>A0A2X2KRB6</accession>
<dbReference type="AlphaFoldDB" id="A0A2X2KRB6"/>
<dbReference type="EMBL" id="UAUU01000003">
    <property type="protein sequence ID" value="SPZ84679.1"/>
    <property type="molecule type" value="Genomic_DNA"/>
</dbReference>
<proteinExistence type="inferred from homology"/>
<comment type="similarity">
    <text evidence="2">Belongs to the band 7/mec-2 family.</text>
</comment>
<dbReference type="PRINTS" id="PR00721">
    <property type="entry name" value="STOMATIN"/>
</dbReference>
<gene>
    <name evidence="4" type="primary">qmcA_1</name>
    <name evidence="4" type="ORF">NCTC11343_01223</name>
</gene>
<evidence type="ECO:0000259" key="3">
    <source>
        <dbReference type="SMART" id="SM00244"/>
    </source>
</evidence>
<dbReference type="Proteomes" id="UP000251241">
    <property type="component" value="Unassembled WGS sequence"/>
</dbReference>
<dbReference type="Gene3D" id="3.30.479.30">
    <property type="entry name" value="Band 7 domain"/>
    <property type="match status" value="1"/>
</dbReference>
<dbReference type="PANTHER" id="PTHR10264">
    <property type="entry name" value="BAND 7 PROTEIN-RELATED"/>
    <property type="match status" value="1"/>
</dbReference>
<dbReference type="RefSeq" id="WP_112374100.1">
    <property type="nucleotide sequence ID" value="NZ_CP069793.1"/>
</dbReference>
<dbReference type="Pfam" id="PF01145">
    <property type="entry name" value="Band_7"/>
    <property type="match status" value="1"/>
</dbReference>
<feature type="domain" description="Band 7" evidence="3">
    <location>
        <begin position="132"/>
        <end position="291"/>
    </location>
</feature>
<reference evidence="4 5" key="1">
    <citation type="submission" date="2018-06" db="EMBL/GenBank/DDBJ databases">
        <authorList>
            <consortium name="Pathogen Informatics"/>
            <person name="Doyle S."/>
        </authorList>
    </citation>
    <scope>NUCLEOTIDE SEQUENCE [LARGE SCALE GENOMIC DNA]</scope>
    <source>
        <strain evidence="4 5">NCTC11343</strain>
    </source>
</reference>
<dbReference type="SMART" id="SM00244">
    <property type="entry name" value="PHB"/>
    <property type="match status" value="1"/>
</dbReference>
<evidence type="ECO:0000256" key="1">
    <source>
        <dbReference type="ARBA" id="ARBA00004167"/>
    </source>
</evidence>
<dbReference type="InterPro" id="IPR043202">
    <property type="entry name" value="Band-7_stomatin-like"/>
</dbReference>
<evidence type="ECO:0000313" key="5">
    <source>
        <dbReference type="Proteomes" id="UP000251241"/>
    </source>
</evidence>